<protein>
    <submittedName>
        <fullName evidence="1">Uncharacterized protein</fullName>
    </submittedName>
</protein>
<gene>
    <name evidence="1" type="ORF">Cvel_7230</name>
</gene>
<dbReference type="EMBL" id="CDMZ01002978">
    <property type="protein sequence ID" value="CEM44635.1"/>
    <property type="molecule type" value="Genomic_DNA"/>
</dbReference>
<dbReference type="AlphaFoldDB" id="A0A0G4HKA8"/>
<organism evidence="1">
    <name type="scientific">Chromera velia CCMP2878</name>
    <dbReference type="NCBI Taxonomy" id="1169474"/>
    <lineage>
        <taxon>Eukaryota</taxon>
        <taxon>Sar</taxon>
        <taxon>Alveolata</taxon>
        <taxon>Colpodellida</taxon>
        <taxon>Chromeraceae</taxon>
        <taxon>Chromera</taxon>
    </lineage>
</organism>
<dbReference type="VEuPathDB" id="CryptoDB:Cvel_7230"/>
<evidence type="ECO:0000313" key="1">
    <source>
        <dbReference type="EMBL" id="CEM44635.1"/>
    </source>
</evidence>
<proteinExistence type="predicted"/>
<name>A0A0G4HKA8_9ALVE</name>
<accession>A0A0G4HKA8</accession>
<dbReference type="PhylomeDB" id="A0A0G4HKA8"/>
<reference evidence="1" key="1">
    <citation type="submission" date="2014-11" db="EMBL/GenBank/DDBJ databases">
        <authorList>
            <person name="Otto D Thomas"/>
            <person name="Naeem Raeece"/>
        </authorList>
    </citation>
    <scope>NUCLEOTIDE SEQUENCE</scope>
</reference>
<sequence>MLEPTLACRGMQARSEDWKRLEIECRLCPLKNVTIPTLAPVPTQHDDADGPFDIMQIDHWFPNDDEVAGLYKCCMWVIDEWGGLDLDYPLRSRNQSVEGFKEHIDFVKSFGGVQFQKEGLKAVAARIRCDDAPKFRGGEFGGE</sequence>